<evidence type="ECO:0000313" key="1">
    <source>
        <dbReference type="EMBL" id="EFK95969.1"/>
    </source>
</evidence>
<name>D9PKE1_9ZZZZ</name>
<dbReference type="AlphaFoldDB" id="D9PKE1"/>
<dbReference type="EMBL" id="ADZX01000600">
    <property type="protein sequence ID" value="EFK95969.1"/>
    <property type="molecule type" value="Genomic_DNA"/>
</dbReference>
<reference evidence="1" key="2">
    <citation type="journal article" date="2011" name="Microb. Ecol.">
        <title>Taxonomic and Functional Metagenomic Profiling of the Microbial Community in the Anoxic Sediment of a Sub-saline Shallow Lake (Laguna de Carrizo, Central Spain).</title>
        <authorList>
            <person name="Ferrer M."/>
            <person name="Guazzaroni M.E."/>
            <person name="Richter M."/>
            <person name="Garcia-Salamanca A."/>
            <person name="Yarza P."/>
            <person name="Suarez-Suarez A."/>
            <person name="Solano J."/>
            <person name="Alcaide M."/>
            <person name="van Dillewijn P."/>
            <person name="Molina-Henares M.A."/>
            <person name="Lopez-Cortes N."/>
            <person name="Al-Ramahi Y."/>
            <person name="Guerrero C."/>
            <person name="Acosta A."/>
            <person name="de Eugenio L.I."/>
            <person name="Martinez V."/>
            <person name="Marques S."/>
            <person name="Rojo F."/>
            <person name="Santero E."/>
            <person name="Genilloud O."/>
            <person name="Perez-Perez J."/>
            <person name="Rossello-Mora R."/>
            <person name="Ramos J.L."/>
        </authorList>
    </citation>
    <scope>NUCLEOTIDE SEQUENCE</scope>
</reference>
<protein>
    <submittedName>
        <fullName evidence="1">Uncharacterized protein</fullName>
    </submittedName>
</protein>
<comment type="caution">
    <text evidence="1">The sequence shown here is derived from an EMBL/GenBank/DDBJ whole genome shotgun (WGS) entry which is preliminary data.</text>
</comment>
<sequence>MATTATTATTAATDAGCTARELTVVIEARSSGLPGAFVCVIAAHAADRPSDVGRALALGETVHYMNGSSELLRVALDAGIDAHALVQRACRHVSPHWLLSASACRVLVASLRS</sequence>
<accession>D9PKE1</accession>
<proteinExistence type="predicted"/>
<reference evidence="1" key="1">
    <citation type="submission" date="2010-07" db="EMBL/GenBank/DDBJ databases">
        <authorList>
            <consortium name="CONSOLIDER consortium CSD2007-00005"/>
            <person name="Guazzaroni M.-E."/>
            <person name="Richter M."/>
            <person name="Garcia-Salamanca A."/>
            <person name="Yarza P."/>
            <person name="Ferrer M."/>
        </authorList>
    </citation>
    <scope>NUCLEOTIDE SEQUENCE</scope>
</reference>
<organism evidence="1">
    <name type="scientific">sediment metagenome</name>
    <dbReference type="NCBI Taxonomy" id="749907"/>
    <lineage>
        <taxon>unclassified sequences</taxon>
        <taxon>metagenomes</taxon>
        <taxon>ecological metagenomes</taxon>
    </lineage>
</organism>
<gene>
    <name evidence="1" type="ORF">LDC_2006</name>
</gene>